<feature type="compositionally biased region" description="Acidic residues" evidence="4">
    <location>
        <begin position="121"/>
        <end position="133"/>
    </location>
</feature>
<feature type="chain" id="PRO_5013709044" description="Hydrophobin" evidence="5">
    <location>
        <begin position="17"/>
        <end position="244"/>
    </location>
</feature>
<evidence type="ECO:0000256" key="1">
    <source>
        <dbReference type="ARBA" id="ARBA00004196"/>
    </source>
</evidence>
<dbReference type="Gene3D" id="3.20.120.10">
    <property type="entry name" value="Hydrophobin"/>
    <property type="match status" value="1"/>
</dbReference>
<dbReference type="PANTHER" id="PTHR42341">
    <property type="entry name" value="HYDROPHOBIN"/>
    <property type="match status" value="1"/>
</dbReference>
<evidence type="ECO:0000256" key="2">
    <source>
        <dbReference type="ARBA" id="ARBA00009576"/>
    </source>
</evidence>
<dbReference type="CDD" id="cd23508">
    <property type="entry name" value="hydrophobin_II"/>
    <property type="match status" value="1"/>
</dbReference>
<evidence type="ECO:0000256" key="5">
    <source>
        <dbReference type="SAM" id="SignalP"/>
    </source>
</evidence>
<dbReference type="SUPFAM" id="SSF101751">
    <property type="entry name" value="Hydrophobin II, HfbII"/>
    <property type="match status" value="1"/>
</dbReference>
<feature type="compositionally biased region" description="Pro residues" evidence="4">
    <location>
        <begin position="91"/>
        <end position="103"/>
    </location>
</feature>
<feature type="compositionally biased region" description="Acidic residues" evidence="4">
    <location>
        <begin position="146"/>
        <end position="173"/>
    </location>
</feature>
<dbReference type="Proteomes" id="UP000219286">
    <property type="component" value="Unassembled WGS sequence"/>
</dbReference>
<dbReference type="PANTHER" id="PTHR42341:SF1">
    <property type="entry name" value="HYDROPHOBIN"/>
    <property type="match status" value="1"/>
</dbReference>
<dbReference type="Pfam" id="PF06766">
    <property type="entry name" value="Hydrophobin_2"/>
    <property type="match status" value="1"/>
</dbReference>
<feature type="signal peptide" evidence="5">
    <location>
        <begin position="1"/>
        <end position="16"/>
    </location>
</feature>
<dbReference type="AlphaFoldDB" id="A0A2H2YYI6"/>
<evidence type="ECO:0008006" key="8">
    <source>
        <dbReference type="Google" id="ProtNLM"/>
    </source>
</evidence>
<comment type="caution">
    <text evidence="6">The sequence shown here is derived from an EMBL/GenBank/DDBJ whole genome shotgun (WGS) entry which is preliminary data.</text>
</comment>
<comment type="subcellular location">
    <subcellularLocation>
        <location evidence="1">Cell envelope</location>
    </subcellularLocation>
</comment>
<gene>
    <name evidence="6" type="ORF">A9Z42_0018280</name>
</gene>
<name>A0A2H2YYI6_TRIPA</name>
<evidence type="ECO:0000256" key="4">
    <source>
        <dbReference type="SAM" id="MobiDB-lite"/>
    </source>
</evidence>
<keyword evidence="7" id="KW-1185">Reference proteome</keyword>
<comment type="similarity">
    <text evidence="2">Belongs to the cerato-ulmin hydrophobin family.</text>
</comment>
<evidence type="ECO:0000313" key="6">
    <source>
        <dbReference type="EMBL" id="OTA01447.1"/>
    </source>
</evidence>
<proteinExistence type="inferred from homology"/>
<dbReference type="EMBL" id="LFMI01000206">
    <property type="protein sequence ID" value="OTA01447.1"/>
    <property type="molecule type" value="Genomic_DNA"/>
</dbReference>
<evidence type="ECO:0000256" key="3">
    <source>
        <dbReference type="ARBA" id="ARBA00023157"/>
    </source>
</evidence>
<dbReference type="GO" id="GO:0005576">
    <property type="term" value="C:extracellular region"/>
    <property type="evidence" value="ECO:0007669"/>
    <property type="project" value="InterPro"/>
</dbReference>
<keyword evidence="3" id="KW-1015">Disulfide bond</keyword>
<reference evidence="6 7" key="1">
    <citation type="journal article" date="2015" name="Genome Announc.">
        <title>Genome sequence and annotation of Trichoderma parareesei, the ancestor of the cellulase producer Trichoderma reesei.</title>
        <authorList>
            <person name="Yang D."/>
            <person name="Pomraning K."/>
            <person name="Kopchinskiy A."/>
            <person name="Karimi Aghcheh R."/>
            <person name="Atanasova L."/>
            <person name="Chenthamara K."/>
            <person name="Baker S.E."/>
            <person name="Zhang R."/>
            <person name="Shen Q."/>
            <person name="Freitag M."/>
            <person name="Kubicek C.P."/>
            <person name="Druzhinina I.S."/>
        </authorList>
    </citation>
    <scope>NUCLEOTIDE SEQUENCE [LARGE SCALE GENOMIC DNA]</scope>
    <source>
        <strain evidence="6 7">CBS 125925</strain>
    </source>
</reference>
<organism evidence="6 7">
    <name type="scientific">Trichoderma parareesei</name>
    <name type="common">Filamentous fungus</name>
    <dbReference type="NCBI Taxonomy" id="858221"/>
    <lineage>
        <taxon>Eukaryota</taxon>
        <taxon>Fungi</taxon>
        <taxon>Dikarya</taxon>
        <taxon>Ascomycota</taxon>
        <taxon>Pezizomycotina</taxon>
        <taxon>Sordariomycetes</taxon>
        <taxon>Hypocreomycetidae</taxon>
        <taxon>Hypocreales</taxon>
        <taxon>Hypocreaceae</taxon>
        <taxon>Trichoderma</taxon>
    </lineage>
</organism>
<sequence>MKLLAVTALLVAGSLAVPAGSYPPPPPTYGDVPSGEVGYPPEYPPDYSSQYPEYPPSQGGKDDGDEDSYAPPSTTLSPSYPISVGGDKSSYPPPSSTPYPPPAADGNGGNHSGDNSGDHNGDDDDDNNGDDGDNVPGAPEQPPTDGDSDSPDDGTDGDDTVGGGDDGDGEDNASDLCPGFLYASPQCCDTSVLGLLDLSCEPPRSTPADVEAFNDICQEVGQKAQCCVLPVAGQALLCEDVPNQ</sequence>
<protein>
    <recommendedName>
        <fullName evidence="8">Hydrophobin</fullName>
    </recommendedName>
</protein>
<dbReference type="InterPro" id="IPR010636">
    <property type="entry name" value="Class_II_hydrophobin"/>
</dbReference>
<accession>A0A2H2YYI6</accession>
<evidence type="ECO:0000313" key="7">
    <source>
        <dbReference type="Proteomes" id="UP000219286"/>
    </source>
</evidence>
<dbReference type="InterPro" id="IPR036686">
    <property type="entry name" value="Class_II_Hydrophobin_sf"/>
</dbReference>
<feature type="compositionally biased region" description="Polar residues" evidence="4">
    <location>
        <begin position="71"/>
        <end position="80"/>
    </location>
</feature>
<feature type="region of interest" description="Disordered" evidence="4">
    <location>
        <begin position="16"/>
        <end position="175"/>
    </location>
</feature>
<keyword evidence="5" id="KW-0732">Signal</keyword>
<dbReference type="OrthoDB" id="4870850at2759"/>